<reference evidence="1 2" key="1">
    <citation type="submission" date="2019-03" db="EMBL/GenBank/DDBJ databases">
        <title>Freshwater and sediment microbial communities from various areas in North America, analyzing microbe dynamics in response to fracking.</title>
        <authorList>
            <person name="Lamendella R."/>
        </authorList>
    </citation>
    <scope>NUCLEOTIDE SEQUENCE [LARGE SCALE GENOMIC DNA]</scope>
    <source>
        <strain evidence="1 2">175.2</strain>
    </source>
</reference>
<comment type="caution">
    <text evidence="1">The sequence shown here is derived from an EMBL/GenBank/DDBJ whole genome shotgun (WGS) entry which is preliminary data.</text>
</comment>
<sequence length="250" mass="28105">MIHLGTNDPAAMQVLLMKILHEIETAPDFGEMYIADATSAPQQWIARIGALLARLGIEHKLAFNNQKSITVRYWALSRESFRQLLVAAAEEIKLELELEGHEHIGEVYESQRQYDFLKDLSEIISAAQTSVFVVDPYFDGATFQTYFTSIGGRCEIKVLCGRYANDVAGHLSAFKAQYGREPLLRKSRDLHDRLVIVDGNDCWIVGGSIKDAGKKPTYLVPLQPTIATTKIAIYEDLWKQAVPVQDNKSY</sequence>
<evidence type="ECO:0000313" key="2">
    <source>
        <dbReference type="Proteomes" id="UP000295097"/>
    </source>
</evidence>
<organism evidence="1 2">
    <name type="scientific">Martelella mediterranea</name>
    <dbReference type="NCBI Taxonomy" id="293089"/>
    <lineage>
        <taxon>Bacteria</taxon>
        <taxon>Pseudomonadati</taxon>
        <taxon>Pseudomonadota</taxon>
        <taxon>Alphaproteobacteria</taxon>
        <taxon>Hyphomicrobiales</taxon>
        <taxon>Aurantimonadaceae</taxon>
        <taxon>Martelella</taxon>
    </lineage>
</organism>
<keyword evidence="2" id="KW-1185">Reference proteome</keyword>
<name>A0A4R3NXZ8_9HYPH</name>
<evidence type="ECO:0000313" key="1">
    <source>
        <dbReference type="EMBL" id="TCT39505.1"/>
    </source>
</evidence>
<accession>A0A4R3NXZ8</accession>
<dbReference type="AlphaFoldDB" id="A0A4R3NXZ8"/>
<gene>
    <name evidence="1" type="ORF">EDC90_10122</name>
</gene>
<protein>
    <recommendedName>
        <fullName evidence="3">Phospholipase D-like protein</fullName>
    </recommendedName>
</protein>
<proteinExistence type="predicted"/>
<dbReference type="EMBL" id="SMAR01000012">
    <property type="protein sequence ID" value="TCT39505.1"/>
    <property type="molecule type" value="Genomic_DNA"/>
</dbReference>
<evidence type="ECO:0008006" key="3">
    <source>
        <dbReference type="Google" id="ProtNLM"/>
    </source>
</evidence>
<dbReference type="Proteomes" id="UP000295097">
    <property type="component" value="Unassembled WGS sequence"/>
</dbReference>